<dbReference type="AlphaFoldDB" id="L0WHP7"/>
<dbReference type="eggNOG" id="COG1426">
    <property type="taxonomic scope" value="Bacteria"/>
</dbReference>
<sequence length="301" mass="31749">MTENRLVLPGERCRQAREEQGMSTAQAAERLHLSHTYLLALEADDYERLPEATFVKGYLRNYARVLGLPADEIANTFQQMVNEDAFDKPLNLPELAPPAPAWRRPAIIVAILIIIALLVWALWPTSETLPPLAPSADTAPAQTQAPADAAQPGDDAQADAMSMDDSAPTGEDNGDMGIGDTADTGIADAPTAMDDSASTDEPVADDSNAVAEAEPVTAPAPGMDRLSLHFSGDCWVSVIDARGRTLHQGKQTDGSHLDLDGKPPFKLTLGDAGAVSAITLNGEAVTLPTNAPGSVVRISLP</sequence>
<protein>
    <recommendedName>
        <fullName evidence="3">HTH cro/C1-type domain-containing protein</fullName>
    </recommendedName>
</protein>
<organism evidence="4 5">
    <name type="scientific">Alcanivorax hongdengensis A-11-3</name>
    <dbReference type="NCBI Taxonomy" id="1177179"/>
    <lineage>
        <taxon>Bacteria</taxon>
        <taxon>Pseudomonadati</taxon>
        <taxon>Pseudomonadota</taxon>
        <taxon>Gammaproteobacteria</taxon>
        <taxon>Oceanospirillales</taxon>
        <taxon>Alcanivoracaceae</taxon>
        <taxon>Alcanivorax</taxon>
    </lineage>
</organism>
<keyword evidence="5" id="KW-1185">Reference proteome</keyword>
<feature type="region of interest" description="Disordered" evidence="1">
    <location>
        <begin position="133"/>
        <end position="209"/>
    </location>
</feature>
<dbReference type="STRING" id="1177179.A11A3_02372"/>
<dbReference type="SUPFAM" id="SSF47413">
    <property type="entry name" value="lambda repressor-like DNA-binding domains"/>
    <property type="match status" value="1"/>
</dbReference>
<evidence type="ECO:0000259" key="3">
    <source>
        <dbReference type="PROSITE" id="PS50943"/>
    </source>
</evidence>
<dbReference type="PROSITE" id="PS50943">
    <property type="entry name" value="HTH_CROC1"/>
    <property type="match status" value="1"/>
</dbReference>
<dbReference type="CDD" id="cd00093">
    <property type="entry name" value="HTH_XRE"/>
    <property type="match status" value="1"/>
</dbReference>
<evidence type="ECO:0000256" key="1">
    <source>
        <dbReference type="SAM" id="MobiDB-lite"/>
    </source>
</evidence>
<proteinExistence type="predicted"/>
<dbReference type="SMART" id="SM00530">
    <property type="entry name" value="HTH_XRE"/>
    <property type="match status" value="1"/>
</dbReference>
<dbReference type="Pfam" id="PF13464">
    <property type="entry name" value="RodZ_C"/>
    <property type="match status" value="1"/>
</dbReference>
<dbReference type="PATRIC" id="fig|1177179.3.peg.469"/>
<dbReference type="PANTHER" id="PTHR34475">
    <property type="match status" value="1"/>
</dbReference>
<feature type="domain" description="HTH cro/C1-type" evidence="3">
    <location>
        <begin position="14"/>
        <end position="73"/>
    </location>
</feature>
<comment type="caution">
    <text evidence="4">The sequence shown here is derived from an EMBL/GenBank/DDBJ whole genome shotgun (WGS) entry which is preliminary data.</text>
</comment>
<dbReference type="GO" id="GO:0003677">
    <property type="term" value="F:DNA binding"/>
    <property type="evidence" value="ECO:0007669"/>
    <property type="project" value="InterPro"/>
</dbReference>
<accession>L0WHP7</accession>
<dbReference type="Pfam" id="PF13413">
    <property type="entry name" value="HTH_25"/>
    <property type="match status" value="1"/>
</dbReference>
<dbReference type="InterPro" id="IPR050400">
    <property type="entry name" value="Bact_Cytoskel_RodZ"/>
</dbReference>
<dbReference type="OrthoDB" id="9790252at2"/>
<gene>
    <name evidence="4" type="ORF">A11A3_02372</name>
</gene>
<dbReference type="PANTHER" id="PTHR34475:SF1">
    <property type="entry name" value="CYTOSKELETON PROTEIN RODZ"/>
    <property type="match status" value="1"/>
</dbReference>
<keyword evidence="2" id="KW-0472">Membrane</keyword>
<feature type="compositionally biased region" description="Low complexity" evidence="1">
    <location>
        <begin position="134"/>
        <end position="167"/>
    </location>
</feature>
<feature type="transmembrane region" description="Helical" evidence="2">
    <location>
        <begin position="106"/>
        <end position="123"/>
    </location>
</feature>
<name>L0WHP7_9GAMM</name>
<keyword evidence="2" id="KW-1133">Transmembrane helix</keyword>
<dbReference type="Proteomes" id="UP000010164">
    <property type="component" value="Unassembled WGS sequence"/>
</dbReference>
<dbReference type="InterPro" id="IPR010982">
    <property type="entry name" value="Lambda_DNA-bd_dom_sf"/>
</dbReference>
<dbReference type="RefSeq" id="WP_008927661.1">
    <property type="nucleotide sequence ID" value="NZ_AMRJ01000002.1"/>
</dbReference>
<evidence type="ECO:0000313" key="4">
    <source>
        <dbReference type="EMBL" id="EKF75677.1"/>
    </source>
</evidence>
<dbReference type="EMBL" id="AMRJ01000002">
    <property type="protein sequence ID" value="EKF75677.1"/>
    <property type="molecule type" value="Genomic_DNA"/>
</dbReference>
<dbReference type="Gene3D" id="1.10.260.40">
    <property type="entry name" value="lambda repressor-like DNA-binding domains"/>
    <property type="match status" value="1"/>
</dbReference>
<dbReference type="InterPro" id="IPR001387">
    <property type="entry name" value="Cro/C1-type_HTH"/>
</dbReference>
<keyword evidence="2" id="KW-0812">Transmembrane</keyword>
<reference evidence="4 5" key="1">
    <citation type="journal article" date="2012" name="J. Bacteriol.">
        <title>Genome Sequence of the Alkane-Degrading Bacterium Alcanivorax hongdengensis Type Strain A-11-3.</title>
        <authorList>
            <person name="Lai Q."/>
            <person name="Shao Z."/>
        </authorList>
    </citation>
    <scope>NUCLEOTIDE SEQUENCE [LARGE SCALE GENOMIC DNA]</scope>
    <source>
        <strain evidence="4 5">A-11-3</strain>
    </source>
</reference>
<evidence type="ECO:0000313" key="5">
    <source>
        <dbReference type="Proteomes" id="UP000010164"/>
    </source>
</evidence>
<dbReference type="InterPro" id="IPR025194">
    <property type="entry name" value="RodZ-like_C"/>
</dbReference>
<evidence type="ECO:0000256" key="2">
    <source>
        <dbReference type="SAM" id="Phobius"/>
    </source>
</evidence>